<sequence length="137" mass="15686">MKRFLIILGWLSFIMFSFDLYMEYYGMDMYDTCLFSLGGESVGYGGVIDLSPIFMFIVYLICFAVSLTAAVKSNDNYLYINISNLILGVIVFITMFYRDSVVFPSAFHKIFYFYGIVGPILGIIAVICKIKERKSNK</sequence>
<dbReference type="RefSeq" id="WP_117531973.1">
    <property type="nucleotide sequence ID" value="NZ_QUSM01000003.1"/>
</dbReference>
<evidence type="ECO:0000256" key="1">
    <source>
        <dbReference type="SAM" id="Phobius"/>
    </source>
</evidence>
<organism evidence="2 3">
    <name type="scientific">Anaerofustis stercorihominis</name>
    <dbReference type="NCBI Taxonomy" id="214853"/>
    <lineage>
        <taxon>Bacteria</taxon>
        <taxon>Bacillati</taxon>
        <taxon>Bacillota</taxon>
        <taxon>Clostridia</taxon>
        <taxon>Eubacteriales</taxon>
        <taxon>Eubacteriaceae</taxon>
        <taxon>Anaerofustis</taxon>
    </lineage>
</organism>
<reference evidence="2 3" key="1">
    <citation type="submission" date="2018-08" db="EMBL/GenBank/DDBJ databases">
        <title>A genome reference for cultivated species of the human gut microbiota.</title>
        <authorList>
            <person name="Zou Y."/>
            <person name="Xue W."/>
            <person name="Luo G."/>
        </authorList>
    </citation>
    <scope>NUCLEOTIDE SEQUENCE [LARGE SCALE GENOMIC DNA]</scope>
    <source>
        <strain evidence="2 3">AM25-6</strain>
    </source>
</reference>
<gene>
    <name evidence="2" type="ORF">DW687_04940</name>
</gene>
<proteinExistence type="predicted"/>
<dbReference type="Proteomes" id="UP000261212">
    <property type="component" value="Unassembled WGS sequence"/>
</dbReference>
<name>A0A3E3DYF8_9FIRM</name>
<evidence type="ECO:0000313" key="3">
    <source>
        <dbReference type="Proteomes" id="UP000261212"/>
    </source>
</evidence>
<keyword evidence="1" id="KW-1133">Transmembrane helix</keyword>
<feature type="transmembrane region" description="Helical" evidence="1">
    <location>
        <begin position="78"/>
        <end position="98"/>
    </location>
</feature>
<dbReference type="EMBL" id="QUSM01000003">
    <property type="protein sequence ID" value="RGD74116.1"/>
    <property type="molecule type" value="Genomic_DNA"/>
</dbReference>
<feature type="transmembrane region" description="Helical" evidence="1">
    <location>
        <begin position="46"/>
        <end position="71"/>
    </location>
</feature>
<protein>
    <submittedName>
        <fullName evidence="2">Uncharacterized protein</fullName>
    </submittedName>
</protein>
<comment type="caution">
    <text evidence="2">The sequence shown here is derived from an EMBL/GenBank/DDBJ whole genome shotgun (WGS) entry which is preliminary data.</text>
</comment>
<keyword evidence="1" id="KW-0812">Transmembrane</keyword>
<accession>A0A3E3DYF8</accession>
<keyword evidence="1" id="KW-0472">Membrane</keyword>
<dbReference type="AlphaFoldDB" id="A0A3E3DYF8"/>
<feature type="transmembrane region" description="Helical" evidence="1">
    <location>
        <begin position="110"/>
        <end position="128"/>
    </location>
</feature>
<evidence type="ECO:0000313" key="2">
    <source>
        <dbReference type="EMBL" id="RGD74116.1"/>
    </source>
</evidence>